<evidence type="ECO:0000313" key="2">
    <source>
        <dbReference type="Proteomes" id="UP000245626"/>
    </source>
</evidence>
<dbReference type="Proteomes" id="UP000245626">
    <property type="component" value="Unassembled WGS sequence"/>
</dbReference>
<reference evidence="1 2" key="1">
    <citation type="journal article" date="2018" name="Mol. Biol. Evol.">
        <title>Broad Genomic Sampling Reveals a Smut Pathogenic Ancestry of the Fungal Clade Ustilaginomycotina.</title>
        <authorList>
            <person name="Kijpornyongpan T."/>
            <person name="Mondo S.J."/>
            <person name="Barry K."/>
            <person name="Sandor L."/>
            <person name="Lee J."/>
            <person name="Lipzen A."/>
            <person name="Pangilinan J."/>
            <person name="LaButti K."/>
            <person name="Hainaut M."/>
            <person name="Henrissat B."/>
            <person name="Grigoriev I.V."/>
            <person name="Spatafora J.W."/>
            <person name="Aime M.C."/>
        </authorList>
    </citation>
    <scope>NUCLEOTIDE SEQUENCE [LARGE SCALE GENOMIC DNA]</scope>
    <source>
        <strain evidence="1 2">SA 807</strain>
    </source>
</reference>
<name>A0ACD0NUT5_9BASI</name>
<protein>
    <submittedName>
        <fullName evidence="1">Uncharacterized protein</fullName>
    </submittedName>
</protein>
<sequence>MAARISYHHFKLAINDYLDKNRRPISTSSASTESKLGAHLLSNRWRVITSSPTPFQSNSAPLDHLSRTFSLPLPLGYQRQTIDPILSQLSAGIIPSEYQEPAQTQEARQLVTVDQSILWSPTWQVPVLHFSASWQDGSPLSLTELLESPVFVRSTAFDPTSVSQDPGESCDLPQISQGEHPVTGRPSWFLHPCHTAELLSQILGAPNPDPELLPILESDRRKRPGSEYIEAFMMMLSSDVQMRVE</sequence>
<accession>A0ACD0NUT5</accession>
<keyword evidence="2" id="KW-1185">Reference proteome</keyword>
<proteinExistence type="predicted"/>
<evidence type="ECO:0000313" key="1">
    <source>
        <dbReference type="EMBL" id="PWN49613.1"/>
    </source>
</evidence>
<dbReference type="EMBL" id="KZ820027">
    <property type="protein sequence ID" value="PWN49613.1"/>
    <property type="molecule type" value="Genomic_DNA"/>
</dbReference>
<gene>
    <name evidence="1" type="ORF">IE53DRAFT_388151</name>
</gene>
<organism evidence="1 2">
    <name type="scientific">Violaceomyces palustris</name>
    <dbReference type="NCBI Taxonomy" id="1673888"/>
    <lineage>
        <taxon>Eukaryota</taxon>
        <taxon>Fungi</taxon>
        <taxon>Dikarya</taxon>
        <taxon>Basidiomycota</taxon>
        <taxon>Ustilaginomycotina</taxon>
        <taxon>Ustilaginomycetes</taxon>
        <taxon>Violaceomycetales</taxon>
        <taxon>Violaceomycetaceae</taxon>
        <taxon>Violaceomyces</taxon>
    </lineage>
</organism>